<evidence type="ECO:0000313" key="1">
    <source>
        <dbReference type="EMBL" id="AFK50498.1"/>
    </source>
</evidence>
<name>I3TCL0_THEC1</name>
<dbReference type="OrthoDB" id="86092at2157"/>
<proteinExistence type="predicted"/>
<dbReference type="InParanoid" id="I3TCL0"/>
<protein>
    <submittedName>
        <fullName evidence="1">Ser/Thr protein kinase-like protein</fullName>
    </submittedName>
</protein>
<dbReference type="EMBL" id="CP003531">
    <property type="protein sequence ID" value="AFK50498.1"/>
    <property type="molecule type" value="Genomic_DNA"/>
</dbReference>
<organism evidence="1 2">
    <name type="scientific">Thermogladius calderae (strain DSM 22663 / VKM B-2946 / 1633)</name>
    <dbReference type="NCBI Taxonomy" id="1184251"/>
    <lineage>
        <taxon>Archaea</taxon>
        <taxon>Thermoproteota</taxon>
        <taxon>Thermoprotei</taxon>
        <taxon>Desulfurococcales</taxon>
        <taxon>Desulfurococcaceae</taxon>
        <taxon>Thermogladius</taxon>
    </lineage>
</organism>
<keyword evidence="1" id="KW-0808">Transferase</keyword>
<sequence length="253" mass="28395">MHELEKQDTYVSRVLCFPKPSCAELSDRVSRLVRAGFLSLVEEGKLFQGIRVLGKGYTSVVVLALHAVHGLGALKVRRLDSRRASLATEGELLSYASTLGVAPRVYYYDDDYVFMEYLDSSKCTPFEESLARLVVKGDVEGVRSAVSRVLDALFLLDKHGLFHRELNRPGSHIMVCEGGVKVLDWESASRSGKPSNLTQLVSYLLHRFKYSDQLKRALNIKEDAVLETLRAYKNSVNEENLNNVKRCLGLVQL</sequence>
<dbReference type="InterPro" id="IPR011009">
    <property type="entry name" value="Kinase-like_dom_sf"/>
</dbReference>
<evidence type="ECO:0000313" key="2">
    <source>
        <dbReference type="Proteomes" id="UP000005270"/>
    </source>
</evidence>
<dbReference type="STRING" id="1184251.TCELL_0073"/>
<dbReference type="Proteomes" id="UP000005270">
    <property type="component" value="Chromosome"/>
</dbReference>
<dbReference type="HOGENOM" id="CLU_095575_0_0_2"/>
<accession>I3TCL0</accession>
<keyword evidence="2" id="KW-1185">Reference proteome</keyword>
<keyword evidence="1" id="KW-0418">Kinase</keyword>
<reference evidence="1 2" key="1">
    <citation type="journal article" date="2012" name="J. Bacteriol.">
        <title>Complete genome sequence of the hyperthermophilic cellulolytic Crenarchaeon 'Thermogladius cellulolyticus' 1633.</title>
        <authorList>
            <person name="Mardanov A.V."/>
            <person name="Kochetkova T.V."/>
            <person name="Beletsky A.V."/>
            <person name="Bonch-Osmolovskaya E.A."/>
            <person name="Ravin N.V."/>
            <person name="Skryabin K.G."/>
        </authorList>
    </citation>
    <scope>NUCLEOTIDE SEQUENCE [LARGE SCALE GENOMIC DNA]</scope>
    <source>
        <strain evidence="2">DSM 22663 / VKM B-2946 / 1633</strain>
    </source>
</reference>
<dbReference type="eggNOG" id="arCOG01182">
    <property type="taxonomic scope" value="Archaea"/>
</dbReference>
<dbReference type="GO" id="GO:0016301">
    <property type="term" value="F:kinase activity"/>
    <property type="evidence" value="ECO:0007669"/>
    <property type="project" value="UniProtKB-KW"/>
</dbReference>
<dbReference type="SUPFAM" id="SSF56112">
    <property type="entry name" value="Protein kinase-like (PK-like)"/>
    <property type="match status" value="1"/>
</dbReference>
<dbReference type="AlphaFoldDB" id="I3TCL0"/>
<gene>
    <name evidence="1" type="ordered locus">TCELL_0073</name>
</gene>
<dbReference type="KEGG" id="thg:TCELL_0073"/>